<evidence type="ECO:0000313" key="3">
    <source>
        <dbReference type="Proteomes" id="UP000002729"/>
    </source>
</evidence>
<dbReference type="RefSeq" id="XP_009037651.1">
    <property type="nucleotide sequence ID" value="XM_009039403.1"/>
</dbReference>
<reference evidence="2 3" key="1">
    <citation type="journal article" date="2011" name="Proc. Natl. Acad. Sci. U.S.A.">
        <title>Niche of harmful alga Aureococcus anophagefferens revealed through ecogenomics.</title>
        <authorList>
            <person name="Gobler C.J."/>
            <person name="Berry D.L."/>
            <person name="Dyhrman S.T."/>
            <person name="Wilhelm S.W."/>
            <person name="Salamov A."/>
            <person name="Lobanov A.V."/>
            <person name="Zhang Y."/>
            <person name="Collier J.L."/>
            <person name="Wurch L.L."/>
            <person name="Kustka A.B."/>
            <person name="Dill B.D."/>
            <person name="Shah M."/>
            <person name="VerBerkmoes N.C."/>
            <person name="Kuo A."/>
            <person name="Terry A."/>
            <person name="Pangilinan J."/>
            <person name="Lindquist E.A."/>
            <person name="Lucas S."/>
            <person name="Paulsen I.T."/>
            <person name="Hattenrath-Lehmann T.K."/>
            <person name="Talmage S.C."/>
            <person name="Walker E.A."/>
            <person name="Koch F."/>
            <person name="Burson A.M."/>
            <person name="Marcoval M.A."/>
            <person name="Tang Y.Z."/>
            <person name="Lecleir G.R."/>
            <person name="Coyne K.J."/>
            <person name="Berg G.M."/>
            <person name="Bertrand E.M."/>
            <person name="Saito M.A."/>
            <person name="Gladyshev V.N."/>
            <person name="Grigoriev I.V."/>
        </authorList>
    </citation>
    <scope>NUCLEOTIDE SEQUENCE [LARGE SCALE GENOMIC DNA]</scope>
    <source>
        <strain evidence="3">CCMP 1984</strain>
    </source>
</reference>
<dbReference type="eggNOG" id="ENOG502QSFR">
    <property type="taxonomic scope" value="Eukaryota"/>
</dbReference>
<dbReference type="PROSITE" id="PS50086">
    <property type="entry name" value="TBC_RABGAP"/>
    <property type="match status" value="1"/>
</dbReference>
<proteinExistence type="predicted"/>
<dbReference type="InterPro" id="IPR035969">
    <property type="entry name" value="Rab-GAP_TBC_sf"/>
</dbReference>
<dbReference type="InParanoid" id="F0YBG1"/>
<dbReference type="KEGG" id="aaf:AURANDRAFT_27361"/>
<dbReference type="SUPFAM" id="SSF47923">
    <property type="entry name" value="Ypt/Rab-GAP domain of gyp1p"/>
    <property type="match status" value="1"/>
</dbReference>
<sequence>WGVVKLQLHTEPVRKLRETFRELHPSKRQRGRRKLGDAQADRFSDEWHALGKRCLARGHVPLARRYARRGVPPSLRPQIYRVLLGLPNVEHPQGCSEAEKAYYARLKAHVDKIELVTDELFQMDVQHVADNDYYFPFEEALGNVVLAFSRDPWVLHNSAVRTHARLAAKHKEPTDGPAWKAGSAVPPCAVQPFRGFVSYTAPLTFVYEREEPIYYCLRAMYAKFWCKLNVMRTAECTLLPLCKLFEQLVIENHPKLFFYLVQIGVDPLAVALPWIQFGFVGLLDVDQVLLLWDRILGFEDLSLLPILAAAIFVYRSEKLLSATSLDDVKDMFSDGSILQVVPLIQTFLFCG</sequence>
<evidence type="ECO:0000313" key="2">
    <source>
        <dbReference type="EMBL" id="EGB07655.1"/>
    </source>
</evidence>
<dbReference type="OMA" id="VFKWIMR"/>
<gene>
    <name evidence="2" type="ORF">AURANDRAFT_27361</name>
</gene>
<feature type="non-terminal residue" evidence="2">
    <location>
        <position position="1"/>
    </location>
</feature>
<organism evidence="3">
    <name type="scientific">Aureococcus anophagefferens</name>
    <name type="common">Harmful bloom alga</name>
    <dbReference type="NCBI Taxonomy" id="44056"/>
    <lineage>
        <taxon>Eukaryota</taxon>
        <taxon>Sar</taxon>
        <taxon>Stramenopiles</taxon>
        <taxon>Ochrophyta</taxon>
        <taxon>Pelagophyceae</taxon>
        <taxon>Pelagomonadales</taxon>
        <taxon>Pelagomonadaceae</taxon>
        <taxon>Aureococcus</taxon>
    </lineage>
</organism>
<evidence type="ECO:0000259" key="1">
    <source>
        <dbReference type="PROSITE" id="PS50086"/>
    </source>
</evidence>
<name>F0YBG1_AURAN</name>
<dbReference type="Proteomes" id="UP000002729">
    <property type="component" value="Unassembled WGS sequence"/>
</dbReference>
<dbReference type="PANTHER" id="PTHR16110">
    <property type="entry name" value="TBC1 DOMAIN FAMILY MEMBER 19"/>
    <property type="match status" value="1"/>
</dbReference>
<dbReference type="Pfam" id="PF00566">
    <property type="entry name" value="RabGAP-TBC"/>
    <property type="match status" value="1"/>
</dbReference>
<dbReference type="OrthoDB" id="10249775at2759"/>
<protein>
    <recommendedName>
        <fullName evidence="1">Rab-GAP TBC domain-containing protein</fullName>
    </recommendedName>
</protein>
<dbReference type="InterPro" id="IPR000195">
    <property type="entry name" value="Rab-GAP-TBC_dom"/>
</dbReference>
<dbReference type="EMBL" id="GL833130">
    <property type="protein sequence ID" value="EGB07655.1"/>
    <property type="molecule type" value="Genomic_DNA"/>
</dbReference>
<dbReference type="InterPro" id="IPR042507">
    <property type="entry name" value="TBC1D19"/>
</dbReference>
<accession>F0YBG1</accession>
<dbReference type="AlphaFoldDB" id="F0YBG1"/>
<dbReference type="SMART" id="SM00164">
    <property type="entry name" value="TBC"/>
    <property type="match status" value="1"/>
</dbReference>
<keyword evidence="3" id="KW-1185">Reference proteome</keyword>
<feature type="domain" description="Rab-GAP TBC" evidence="1">
    <location>
        <begin position="70"/>
        <end position="299"/>
    </location>
</feature>
<dbReference type="Gene3D" id="1.10.472.80">
    <property type="entry name" value="Ypt/Rab-GAP domain of gyp1p, domain 3"/>
    <property type="match status" value="1"/>
</dbReference>
<dbReference type="GeneID" id="20220348"/>
<dbReference type="PANTHER" id="PTHR16110:SF1">
    <property type="entry name" value="TBC1 DOMAIN FAMILY MEMBER 19"/>
    <property type="match status" value="1"/>
</dbReference>